<dbReference type="InterPro" id="IPR017884">
    <property type="entry name" value="SANT_dom"/>
</dbReference>
<dbReference type="EMBL" id="JBDJPC010000003">
    <property type="protein sequence ID" value="KAL1509346.1"/>
    <property type="molecule type" value="Genomic_DNA"/>
</dbReference>
<evidence type="ECO:0000256" key="3">
    <source>
        <dbReference type="SAM" id="MobiDB-lite"/>
    </source>
</evidence>
<evidence type="ECO:0000313" key="6">
    <source>
        <dbReference type="Proteomes" id="UP001566132"/>
    </source>
</evidence>
<evidence type="ECO:0000256" key="2">
    <source>
        <dbReference type="ARBA" id="ARBA00023242"/>
    </source>
</evidence>
<feature type="region of interest" description="Disordered" evidence="3">
    <location>
        <begin position="87"/>
        <end position="134"/>
    </location>
</feature>
<feature type="region of interest" description="Disordered" evidence="3">
    <location>
        <begin position="627"/>
        <end position="671"/>
    </location>
</feature>
<reference evidence="5 6" key="1">
    <citation type="submission" date="2024-05" db="EMBL/GenBank/DDBJ databases">
        <title>Genetic variation in Jamaican populations of the coffee berry borer (Hypothenemus hampei).</title>
        <authorList>
            <person name="Errbii M."/>
            <person name="Myrie A."/>
        </authorList>
    </citation>
    <scope>NUCLEOTIDE SEQUENCE [LARGE SCALE GENOMIC DNA]</scope>
    <source>
        <strain evidence="5">JA-Hopewell-2020-01-JO</strain>
        <tissue evidence="5">Whole body</tissue>
    </source>
</reference>
<keyword evidence="2" id="KW-0539">Nucleus</keyword>
<feature type="compositionally biased region" description="Polar residues" evidence="3">
    <location>
        <begin position="657"/>
        <end position="671"/>
    </location>
</feature>
<dbReference type="PROSITE" id="PS51293">
    <property type="entry name" value="SANT"/>
    <property type="match status" value="1"/>
</dbReference>
<comment type="caution">
    <text evidence="5">The sequence shown here is derived from an EMBL/GenBank/DDBJ whole genome shotgun (WGS) entry which is preliminary data.</text>
</comment>
<protein>
    <recommendedName>
        <fullName evidence="4">SANT domain-containing protein</fullName>
    </recommendedName>
</protein>
<evidence type="ECO:0000313" key="5">
    <source>
        <dbReference type="EMBL" id="KAL1509346.1"/>
    </source>
</evidence>
<dbReference type="Gene3D" id="1.20.58.1880">
    <property type="match status" value="1"/>
</dbReference>
<keyword evidence="6" id="KW-1185">Reference proteome</keyword>
<feature type="compositionally biased region" description="Polar residues" evidence="3">
    <location>
        <begin position="1"/>
        <end position="10"/>
    </location>
</feature>
<sequence length="865" mass="98140">MSVQRQQLQITMDVDEPGEENLRKTSESIPIQVMEEPLLGSITTNSCIKEEKGVQIRSSARVFKKMKLEQEQEKKCEEVNQLEASLMSPNADHAMPTVGSTEKSSENDGKSQPTKNNTRTIRKDSKPKRDELRGEVKKEARKWTYNDKLIFFEAVNEFGKDFEAIQQYINAKLKKKGVSEDHLKSKDHVRQFFIRTFHEVSKYVKFSENVKKVVQELYSVINYGEVFKKLEVITEKALMKLVELIYTGAMCIRVKGKNVRIKTPMCRALVKLNQLDHEYEEVKLPNRVMIDLRPKDMSSYVKIQCLAQNPRLRTMLPIQKRLSALIQCLNKRWKSVDALNYEKAVESNNPMTEDCVPPKQEINDKTALLIPPLRLSPPADSKIELPSININEYFSRQTICLTAYENRLGFDTYSEIKKAISKKKKCKPEVEPVCKVEIVPDSIKVEQSNTEEVEAPTTYETESEAQLANYVHEAVNTILSLSTLERQKSETNEIEEIQPKPERLKPEPPSITDEDLDNIEKIRKGWTEMTSESLTIGEIYLMYGSDAKLILEYSWDVQDKEADTEKPKSAAANFLEIWNENYSESWEIKQKNLTTSLSKLISLAKINFNQASTKNLQCTCGHVCNDKPTKGSNNLSKPRKNTHDNFSSIKEEDGNGISVNGMPQENTSIFRQPYQNPKGFPNQTPTMQQQLNSIQKLKPIFSKKKGGKFTYKPLVVERKLPLLPNNLSGHQIVRMNIVSQESPGTVDSKTDSEMAPKLEEVINDPDDDIGAITSMSVPPSPSRILKEGENDWISAEVADYSLSSLLGHLETPTKTSLPLNLNSHMGSELSNEVDAQLQSLMTETSMDFAASFADLAASVVNDKKF</sequence>
<dbReference type="Proteomes" id="UP001566132">
    <property type="component" value="Unassembled WGS sequence"/>
</dbReference>
<name>A0ABD1F275_HYPHA</name>
<evidence type="ECO:0000259" key="4">
    <source>
        <dbReference type="PROSITE" id="PS51293"/>
    </source>
</evidence>
<dbReference type="PANTHER" id="PTHR21677:SF1">
    <property type="entry name" value="PROTEIN CRAMPED-LIKE"/>
    <property type="match status" value="1"/>
</dbReference>
<dbReference type="InterPro" id="IPR055315">
    <property type="entry name" value="Cramped-like"/>
</dbReference>
<gene>
    <name evidence="5" type="ORF">ABEB36_004101</name>
</gene>
<keyword evidence="1" id="KW-0238">DNA-binding</keyword>
<feature type="domain" description="SANT" evidence="4">
    <location>
        <begin position="138"/>
        <end position="201"/>
    </location>
</feature>
<feature type="compositionally biased region" description="Polar residues" evidence="3">
    <location>
        <begin position="110"/>
        <end position="119"/>
    </location>
</feature>
<feature type="compositionally biased region" description="Basic and acidic residues" evidence="3">
    <location>
        <begin position="489"/>
        <end position="506"/>
    </location>
</feature>
<feature type="region of interest" description="Disordered" evidence="3">
    <location>
        <begin position="1"/>
        <end position="26"/>
    </location>
</feature>
<feature type="compositionally biased region" description="Basic and acidic residues" evidence="3">
    <location>
        <begin position="121"/>
        <end position="134"/>
    </location>
</feature>
<dbReference type="PANTHER" id="PTHR21677">
    <property type="entry name" value="CRAMPED PROTEIN"/>
    <property type="match status" value="1"/>
</dbReference>
<proteinExistence type="predicted"/>
<accession>A0ABD1F275</accession>
<dbReference type="GO" id="GO:0003677">
    <property type="term" value="F:DNA binding"/>
    <property type="evidence" value="ECO:0007669"/>
    <property type="project" value="UniProtKB-KW"/>
</dbReference>
<evidence type="ECO:0000256" key="1">
    <source>
        <dbReference type="ARBA" id="ARBA00023125"/>
    </source>
</evidence>
<dbReference type="AlphaFoldDB" id="A0ABD1F275"/>
<organism evidence="5 6">
    <name type="scientific">Hypothenemus hampei</name>
    <name type="common">Coffee berry borer</name>
    <dbReference type="NCBI Taxonomy" id="57062"/>
    <lineage>
        <taxon>Eukaryota</taxon>
        <taxon>Metazoa</taxon>
        <taxon>Ecdysozoa</taxon>
        <taxon>Arthropoda</taxon>
        <taxon>Hexapoda</taxon>
        <taxon>Insecta</taxon>
        <taxon>Pterygota</taxon>
        <taxon>Neoptera</taxon>
        <taxon>Endopterygota</taxon>
        <taxon>Coleoptera</taxon>
        <taxon>Polyphaga</taxon>
        <taxon>Cucujiformia</taxon>
        <taxon>Curculionidae</taxon>
        <taxon>Scolytinae</taxon>
        <taxon>Hypothenemus</taxon>
    </lineage>
</organism>
<feature type="region of interest" description="Disordered" evidence="3">
    <location>
        <begin position="489"/>
        <end position="514"/>
    </location>
</feature>